<reference evidence="2 3" key="1">
    <citation type="submission" date="2014-08" db="EMBL/GenBank/DDBJ databases">
        <title>Complete genome sequence of Corynebacterium phocae M408/89/1(T)(=DSM 44612(T)), isolated from the common seal (Phoca vitulina).</title>
        <authorList>
            <person name="Ruckert C."/>
            <person name="Albersmeier A."/>
            <person name="Winkler A."/>
            <person name="Kalinowski J."/>
        </authorList>
    </citation>
    <scope>NUCLEOTIDE SEQUENCE [LARGE SCALE GENOMIC DNA]</scope>
    <source>
        <strain evidence="2 3">M408/89/1</strain>
    </source>
</reference>
<sequence length="94" mass="10392">MIDLSTPFDWVITIAIFVIGAAAAASIGLALRTRDELTRAIMADFVFYAMVCMYLLYSMNHFVPLVYYIVLLAALVAGVLPTLSMSRIVSKGRR</sequence>
<feature type="transmembrane region" description="Helical" evidence="1">
    <location>
        <begin position="65"/>
        <end position="84"/>
    </location>
</feature>
<feature type="transmembrane region" description="Helical" evidence="1">
    <location>
        <begin position="40"/>
        <end position="59"/>
    </location>
</feature>
<dbReference type="AlphaFoldDB" id="A0A1L7D2F4"/>
<evidence type="ECO:0000313" key="2">
    <source>
        <dbReference type="EMBL" id="APT92294.1"/>
    </source>
</evidence>
<dbReference type="Proteomes" id="UP000185491">
    <property type="component" value="Chromosome"/>
</dbReference>
<feature type="transmembrane region" description="Helical" evidence="1">
    <location>
        <begin position="12"/>
        <end position="31"/>
    </location>
</feature>
<proteinExistence type="predicted"/>
<evidence type="ECO:0000313" key="3">
    <source>
        <dbReference type="Proteomes" id="UP000185491"/>
    </source>
</evidence>
<dbReference type="EMBL" id="CP009249">
    <property type="protein sequence ID" value="APT92294.1"/>
    <property type="molecule type" value="Genomic_DNA"/>
</dbReference>
<evidence type="ECO:0000256" key="1">
    <source>
        <dbReference type="SAM" id="Phobius"/>
    </source>
</evidence>
<keyword evidence="1" id="KW-1133">Transmembrane helix</keyword>
<organism evidence="2 3">
    <name type="scientific">Corynebacterium phocae</name>
    <dbReference type="NCBI Taxonomy" id="161895"/>
    <lineage>
        <taxon>Bacteria</taxon>
        <taxon>Bacillati</taxon>
        <taxon>Actinomycetota</taxon>
        <taxon>Actinomycetes</taxon>
        <taxon>Mycobacteriales</taxon>
        <taxon>Corynebacteriaceae</taxon>
        <taxon>Corynebacterium</taxon>
    </lineage>
</organism>
<protein>
    <submittedName>
        <fullName evidence="2">Cation:proton antiporter</fullName>
    </submittedName>
</protein>
<name>A0A1L7D2F4_9CORY</name>
<keyword evidence="1" id="KW-0812">Transmembrane</keyword>
<accession>A0A1L7D2F4</accession>
<keyword evidence="3" id="KW-1185">Reference proteome</keyword>
<gene>
    <name evidence="2" type="ORF">CPHO_04640</name>
</gene>
<keyword evidence="1" id="KW-0472">Membrane</keyword>
<dbReference type="STRING" id="161895.CPHO_04640"/>
<dbReference type="KEGG" id="cpho:CPHO_04640"/>
<dbReference type="OrthoDB" id="4427000at2"/>
<dbReference type="RefSeq" id="WP_075733610.1">
    <property type="nucleotide sequence ID" value="NZ_CP009249.1"/>
</dbReference>